<dbReference type="EMBL" id="FPHZ01000250">
    <property type="protein sequence ID" value="SFV89664.1"/>
    <property type="molecule type" value="Genomic_DNA"/>
</dbReference>
<proteinExistence type="predicted"/>
<dbReference type="AlphaFoldDB" id="A0A1W1E6R7"/>
<sequence length="40" mass="4533">MPIIPIYAKVSISVLDFLSTQKQTIINTFLVSLFFENGIM</sequence>
<accession>A0A1W1E6R7</accession>
<reference evidence="2" key="1">
    <citation type="submission" date="2016-10" db="EMBL/GenBank/DDBJ databases">
        <authorList>
            <person name="de Groot N.N."/>
        </authorList>
    </citation>
    <scope>NUCLEOTIDE SEQUENCE</scope>
</reference>
<evidence type="ECO:0000313" key="1">
    <source>
        <dbReference type="EMBL" id="SFV86667.1"/>
    </source>
</evidence>
<protein>
    <submittedName>
        <fullName evidence="2">Uncharacterized protein</fullName>
    </submittedName>
</protein>
<evidence type="ECO:0000313" key="2">
    <source>
        <dbReference type="EMBL" id="SFV89664.1"/>
    </source>
</evidence>
<gene>
    <name evidence="1" type="ORF">MNB_SUP05-SYMBIONT-4-297</name>
    <name evidence="2" type="ORF">MNB_SUP05-SYMBIONT-5-1287</name>
</gene>
<organism evidence="2">
    <name type="scientific">hydrothermal vent metagenome</name>
    <dbReference type="NCBI Taxonomy" id="652676"/>
    <lineage>
        <taxon>unclassified sequences</taxon>
        <taxon>metagenomes</taxon>
        <taxon>ecological metagenomes</taxon>
    </lineage>
</organism>
<name>A0A1W1E6R7_9ZZZZ</name>
<dbReference type="EMBL" id="FPHY01000097">
    <property type="protein sequence ID" value="SFV86667.1"/>
    <property type="molecule type" value="Genomic_DNA"/>
</dbReference>